<protein>
    <recommendedName>
        <fullName evidence="5">Lantibiotic dehydratase</fullName>
    </recommendedName>
</protein>
<dbReference type="Proteomes" id="UP000288102">
    <property type="component" value="Unassembled WGS sequence"/>
</dbReference>
<dbReference type="NCBIfam" id="TIGR03891">
    <property type="entry name" value="thiopep_ocin"/>
    <property type="match status" value="1"/>
</dbReference>
<dbReference type="RefSeq" id="WP_127337566.1">
    <property type="nucleotide sequence ID" value="NZ_QWDM01000003.1"/>
</dbReference>
<evidence type="ECO:0000259" key="1">
    <source>
        <dbReference type="Pfam" id="PF04738"/>
    </source>
</evidence>
<accession>A0A434AAY7</accession>
<evidence type="ECO:0008006" key="5">
    <source>
        <dbReference type="Google" id="ProtNLM"/>
    </source>
</evidence>
<sequence length="954" mass="112636">MQFFDHIVIRAVSLPIQSYEKNRDDLIKFFSENKLFHLSLLVSSRTLYEDIKKNKAAKISSTLGKYFSRAHFNPVPFGTFSSVSCLKWGDNTNISKSDFLSLKVDFDSFYYLKKVQNLLKEEWRNYSFFTNPSIHFLSESKISFYKYEIKSNGLFESSFVEIDYDENIEWLINKFERGAKIAEVVIDLLENGFLESEIDNFLLEIINAGLIINEVSYFPYNKKLKINFKGIKSALISENVHHLKRSDDFDNFIQEYIKEQDTDLKEDNIGSQLHNVTSFEENFGVLDSKIKDKIKNYIDFCLHYNKSNTINERLTEFGSVFYHNFDDGFVPLGKVFNPYSGLNYSSIKSKKNKTLNSELLTKIVLAKTGEVHFLLPKKASEEIENNRKRLPATCTVVFEVLFCKETGKEIIYFKHLGEASAINLIARFGHVTDKVIEDIVNYEKKVNEGKIIAEINMISNSRSINLFAERQYYDYNVALNTSGTVNSNSIPLSDIFIRYDGKKFILISKKYNKEIIPRVTSAINHKTSSSEIYKFLNELRSQDGEIYSVYFDFNLYKDTLMQYVPRIYLQDDILLHPAQIMLVHDNWNLKDFKDYLWSIIKRYSFTSKVTLQDPKGNIIIDLEREDNLVLLFERLKETEKLYVTEFLYDSFVPAVTRDNDNFSHELMVSVKNTLFENKKTNLNFSEDVSEFNNTPILADWLYFELYCNTYAENEILNYIYDQIISKNKVEQFFFVRYNNPDNHLRVRFKTNSTAVKKFIISKLEQLKVQNWVIKYQILPYKQELYRYGGMDLMLLTENFFTLDSIDTLENVLKKDLEIQEIFIISVLKLKYYLKFFDLNIEEMILFCENNILYFSNEFNLNADMRKSFNKDFSKIKSEIDLFDYKNFLYDSEFKIVLNNALDNSYLVKYSYISAILHMGVNRVFNENQRFHEFKMYYLAKCYLNQLKYTTKNIE</sequence>
<feature type="domain" description="Lantibiotic dehydratase N-terminal" evidence="1">
    <location>
        <begin position="33"/>
        <end position="585"/>
    </location>
</feature>
<gene>
    <name evidence="3" type="ORF">D0817_06460</name>
</gene>
<proteinExistence type="predicted"/>
<name>A0A434AAY7_9FLAO</name>
<keyword evidence="4" id="KW-1185">Reference proteome</keyword>
<dbReference type="AlphaFoldDB" id="A0A434AAY7"/>
<evidence type="ECO:0000313" key="4">
    <source>
        <dbReference type="Proteomes" id="UP000288102"/>
    </source>
</evidence>
<dbReference type="OrthoDB" id="1273722at2"/>
<reference evidence="4" key="1">
    <citation type="journal article" date="2019" name="Syst. Appl. Microbiol.">
        <title>Flavobacterium circumlabens sp. nov. and Flavobacterium cupreum sp. nov., two psychrotrophic species isolated from Antarctic environmental samples.</title>
        <authorList>
            <person name="Kralova S."/>
            <person name="Busse H.-J."/>
            <person name="Svec P."/>
            <person name="Maslanova I."/>
            <person name="Stankova E."/>
            <person name="Bartak M."/>
            <person name="Sedlacek I."/>
        </authorList>
    </citation>
    <scope>NUCLEOTIDE SEQUENCE [LARGE SCALE GENOMIC DNA]</scope>
    <source>
        <strain evidence="4">CCM 8825</strain>
    </source>
</reference>
<dbReference type="Pfam" id="PF04738">
    <property type="entry name" value="Lant_dehydr_N"/>
    <property type="match status" value="1"/>
</dbReference>
<comment type="caution">
    <text evidence="3">The sequence shown here is derived from an EMBL/GenBank/DDBJ whole genome shotgun (WGS) entry which is preliminary data.</text>
</comment>
<dbReference type="Pfam" id="PF14028">
    <property type="entry name" value="Lant_dehydr_C"/>
    <property type="match status" value="1"/>
</dbReference>
<dbReference type="EMBL" id="QWDM01000003">
    <property type="protein sequence ID" value="RUT71514.1"/>
    <property type="molecule type" value="Genomic_DNA"/>
</dbReference>
<dbReference type="InterPro" id="IPR006827">
    <property type="entry name" value="Lant_deHydtase_N"/>
</dbReference>
<feature type="domain" description="Thiopeptide-type bacteriocin biosynthesis" evidence="2">
    <location>
        <begin position="700"/>
        <end position="942"/>
    </location>
</feature>
<dbReference type="InterPro" id="IPR023809">
    <property type="entry name" value="Thiopep_bacteriocin_synth_dom"/>
</dbReference>
<evidence type="ECO:0000313" key="3">
    <source>
        <dbReference type="EMBL" id="RUT71514.1"/>
    </source>
</evidence>
<organism evidence="3 4">
    <name type="scientific">Flavobacterium cupreum</name>
    <dbReference type="NCBI Taxonomy" id="2133766"/>
    <lineage>
        <taxon>Bacteria</taxon>
        <taxon>Pseudomonadati</taxon>
        <taxon>Bacteroidota</taxon>
        <taxon>Flavobacteriia</taxon>
        <taxon>Flavobacteriales</taxon>
        <taxon>Flavobacteriaceae</taxon>
        <taxon>Flavobacterium</taxon>
    </lineage>
</organism>
<evidence type="ECO:0000259" key="2">
    <source>
        <dbReference type="Pfam" id="PF14028"/>
    </source>
</evidence>